<gene>
    <name evidence="2" type="ORF">HG542_32985</name>
</gene>
<reference evidence="2 3" key="1">
    <citation type="submission" date="2020-04" db="EMBL/GenBank/DDBJ databases">
        <title>Draft Genome Sequence of Streptomyces morookaense DSM 40503, an 8-azaguanine-producing strain.</title>
        <authorList>
            <person name="Qi J."/>
            <person name="Gao J.-M."/>
        </authorList>
    </citation>
    <scope>NUCLEOTIDE SEQUENCE [LARGE SCALE GENOMIC DNA]</scope>
    <source>
        <strain evidence="2 3">DSM 40503</strain>
    </source>
</reference>
<comment type="caution">
    <text evidence="2">The sequence shown here is derived from an EMBL/GenBank/DDBJ whole genome shotgun (WGS) entry which is preliminary data.</text>
</comment>
<evidence type="ECO:0008006" key="4">
    <source>
        <dbReference type="Google" id="ProtNLM"/>
    </source>
</evidence>
<accession>A0A7Y7EAS5</accession>
<sequence length="137" mass="14178">MRLSALLTVPLAVGALLGGAASPAAAGVGGVTLSNADNGRTLTVQSGTDLQVRLAGSRSAHATWTWSPPTADDPEVADRVAALTSEDGSAMADFRMQEPGTTGITAYERCVPRAARACPHLVVLWKVTIRVQDDPAR</sequence>
<keyword evidence="3" id="KW-1185">Reference proteome</keyword>
<feature type="chain" id="PRO_5030536943" description="Proteinase inhibitor I42 chagasin domain-containing protein" evidence="1">
    <location>
        <begin position="27"/>
        <end position="137"/>
    </location>
</feature>
<evidence type="ECO:0000313" key="2">
    <source>
        <dbReference type="EMBL" id="NVK82425.1"/>
    </source>
</evidence>
<evidence type="ECO:0000313" key="3">
    <source>
        <dbReference type="Proteomes" id="UP000587462"/>
    </source>
</evidence>
<dbReference type="AlphaFoldDB" id="A0A7Y7EAS5"/>
<name>A0A7Y7EAS5_STRMO</name>
<dbReference type="RefSeq" id="WP_171088037.1">
    <property type="nucleotide sequence ID" value="NZ_BNBU01000003.1"/>
</dbReference>
<keyword evidence="1" id="KW-0732">Signal</keyword>
<organism evidence="2 3">
    <name type="scientific">Streptomyces morookaense</name>
    <name type="common">Streptoverticillium morookaense</name>
    <dbReference type="NCBI Taxonomy" id="1970"/>
    <lineage>
        <taxon>Bacteria</taxon>
        <taxon>Bacillati</taxon>
        <taxon>Actinomycetota</taxon>
        <taxon>Actinomycetes</taxon>
        <taxon>Kitasatosporales</taxon>
        <taxon>Streptomycetaceae</taxon>
        <taxon>Streptomyces</taxon>
    </lineage>
</organism>
<proteinExistence type="predicted"/>
<evidence type="ECO:0000256" key="1">
    <source>
        <dbReference type="SAM" id="SignalP"/>
    </source>
</evidence>
<feature type="signal peptide" evidence="1">
    <location>
        <begin position="1"/>
        <end position="26"/>
    </location>
</feature>
<dbReference type="EMBL" id="JABBXF010000133">
    <property type="protein sequence ID" value="NVK82425.1"/>
    <property type="molecule type" value="Genomic_DNA"/>
</dbReference>
<protein>
    <recommendedName>
        <fullName evidence="4">Proteinase inhibitor I42 chagasin domain-containing protein</fullName>
    </recommendedName>
</protein>
<dbReference type="Proteomes" id="UP000587462">
    <property type="component" value="Unassembled WGS sequence"/>
</dbReference>